<reference evidence="2 3" key="1">
    <citation type="submission" date="2011-09" db="EMBL/GenBank/DDBJ databases">
        <authorList>
            <person name="Weinstock G."/>
            <person name="Sodergren E."/>
            <person name="Clifton S."/>
            <person name="Fulton L."/>
            <person name="Fulton B."/>
            <person name="Courtney L."/>
            <person name="Fronick C."/>
            <person name="Harrison M."/>
            <person name="Strong C."/>
            <person name="Farmer C."/>
            <person name="Delahaunty K."/>
            <person name="Markovic C."/>
            <person name="Hall O."/>
            <person name="Minx P."/>
            <person name="Tomlinson C."/>
            <person name="Mitreva M."/>
            <person name="Hou S."/>
            <person name="Chen J."/>
            <person name="Wollam A."/>
            <person name="Pepin K.H."/>
            <person name="Johnson M."/>
            <person name="Bhonagiri V."/>
            <person name="Zhang X."/>
            <person name="Suruliraj S."/>
            <person name="Warren W."/>
            <person name="Chinwalla A."/>
            <person name="Mardis E.R."/>
            <person name="Wilson R.K."/>
        </authorList>
    </citation>
    <scope>NUCLEOTIDE SEQUENCE [LARGE SCALE GENOMIC DNA]</scope>
    <source>
        <strain evidence="2 3">F0439</strain>
    </source>
</reference>
<accession>G9ZNC9</accession>
<name>G9ZNC9_9LACO</name>
<proteinExistence type="predicted"/>
<dbReference type="STRING" id="797515.HMPREF9103_01232"/>
<dbReference type="RefSeq" id="WP_008212169.1">
    <property type="nucleotide sequence ID" value="NZ_JH414951.1"/>
</dbReference>
<evidence type="ECO:0000313" key="3">
    <source>
        <dbReference type="Proteomes" id="UP000004625"/>
    </source>
</evidence>
<dbReference type="PATRIC" id="fig|797515.3.peg.1146"/>
<dbReference type="eggNOG" id="ENOG5030JPD">
    <property type="taxonomic scope" value="Bacteria"/>
</dbReference>
<comment type="caution">
    <text evidence="2">The sequence shown here is derived from an EMBL/GenBank/DDBJ whole genome shotgun (WGS) entry which is preliminary data.</text>
</comment>
<protein>
    <submittedName>
        <fullName evidence="2">Uncharacterized protein</fullName>
    </submittedName>
</protein>
<keyword evidence="3" id="KW-1185">Reference proteome</keyword>
<dbReference type="Proteomes" id="UP000004625">
    <property type="component" value="Unassembled WGS sequence"/>
</dbReference>
<keyword evidence="1" id="KW-0812">Transmembrane</keyword>
<evidence type="ECO:0000313" key="2">
    <source>
        <dbReference type="EMBL" id="EHL98910.1"/>
    </source>
</evidence>
<feature type="transmembrane region" description="Helical" evidence="1">
    <location>
        <begin position="122"/>
        <end position="141"/>
    </location>
</feature>
<feature type="transmembrane region" description="Helical" evidence="1">
    <location>
        <begin position="178"/>
        <end position="200"/>
    </location>
</feature>
<keyword evidence="1" id="KW-0472">Membrane</keyword>
<feature type="transmembrane region" description="Helical" evidence="1">
    <location>
        <begin position="153"/>
        <end position="172"/>
    </location>
</feature>
<evidence type="ECO:0000256" key="1">
    <source>
        <dbReference type="SAM" id="Phobius"/>
    </source>
</evidence>
<organism evidence="2 3">
    <name type="scientific">Lentilactobacillus parafarraginis F0439</name>
    <dbReference type="NCBI Taxonomy" id="797515"/>
    <lineage>
        <taxon>Bacteria</taxon>
        <taxon>Bacillati</taxon>
        <taxon>Bacillota</taxon>
        <taxon>Bacilli</taxon>
        <taxon>Lactobacillales</taxon>
        <taxon>Lactobacillaceae</taxon>
        <taxon>Lentilactobacillus</taxon>
    </lineage>
</organism>
<keyword evidence="1" id="KW-1133">Transmembrane helix</keyword>
<gene>
    <name evidence="2" type="ORF">HMPREF9103_01232</name>
</gene>
<sequence>MPIANSSIGLKYTLAVGTDPKTHGMYSPQLINQLEKPNHNHKLSSQQKFAEFDQILSRKLLTNRHGLIAHHQTSQVITTKNEELMDPNYGIVLLDMNTNQPISSRSLIAKSLVPPVTTISTAVQLNILFLVLIGLSIQLIPEKTSQLQQRRQNGVLLCALILVGFTLIFMAVEVHSRYQISFYIPWVLLAGVGMNGLALLNERLIR</sequence>
<dbReference type="HOGENOM" id="CLU_1330535_0_0_9"/>
<dbReference type="EMBL" id="AGEY01000054">
    <property type="protein sequence ID" value="EHL98910.1"/>
    <property type="molecule type" value="Genomic_DNA"/>
</dbReference>
<dbReference type="AlphaFoldDB" id="G9ZNC9"/>